<dbReference type="EMBL" id="BAAASD010000057">
    <property type="protein sequence ID" value="GAA2371515.1"/>
    <property type="molecule type" value="Genomic_DNA"/>
</dbReference>
<keyword evidence="1" id="KW-0732">Signal</keyword>
<gene>
    <name evidence="2" type="ORF">GCM10010246_77350</name>
</gene>
<evidence type="ECO:0008006" key="4">
    <source>
        <dbReference type="Google" id="ProtNLM"/>
    </source>
</evidence>
<accession>A0ABN3H8D8</accession>
<evidence type="ECO:0000313" key="2">
    <source>
        <dbReference type="EMBL" id="GAA2371515.1"/>
    </source>
</evidence>
<evidence type="ECO:0000313" key="3">
    <source>
        <dbReference type="Proteomes" id="UP001500253"/>
    </source>
</evidence>
<dbReference type="Proteomes" id="UP001500253">
    <property type="component" value="Unassembled WGS sequence"/>
</dbReference>
<organism evidence="2 3">
    <name type="scientific">Streptomyces cuspidosporus</name>
    <dbReference type="NCBI Taxonomy" id="66882"/>
    <lineage>
        <taxon>Bacteria</taxon>
        <taxon>Bacillati</taxon>
        <taxon>Actinomycetota</taxon>
        <taxon>Actinomycetes</taxon>
        <taxon>Kitasatosporales</taxon>
        <taxon>Streptomycetaceae</taxon>
        <taxon>Streptomyces</taxon>
    </lineage>
</organism>
<comment type="caution">
    <text evidence="2">The sequence shown here is derived from an EMBL/GenBank/DDBJ whole genome shotgun (WGS) entry which is preliminary data.</text>
</comment>
<feature type="chain" id="PRO_5046455508" description="Secreted protein" evidence="1">
    <location>
        <begin position="30"/>
        <end position="119"/>
    </location>
</feature>
<keyword evidence="3" id="KW-1185">Reference proteome</keyword>
<reference evidence="2 3" key="1">
    <citation type="journal article" date="2019" name="Int. J. Syst. Evol. Microbiol.">
        <title>The Global Catalogue of Microorganisms (GCM) 10K type strain sequencing project: providing services to taxonomists for standard genome sequencing and annotation.</title>
        <authorList>
            <consortium name="The Broad Institute Genomics Platform"/>
            <consortium name="The Broad Institute Genome Sequencing Center for Infectious Disease"/>
            <person name="Wu L."/>
            <person name="Ma J."/>
        </authorList>
    </citation>
    <scope>NUCLEOTIDE SEQUENCE [LARGE SCALE GENOMIC DNA]</scope>
    <source>
        <strain evidence="2 3">JCM 4316</strain>
    </source>
</reference>
<name>A0ABN3H8D8_9ACTN</name>
<evidence type="ECO:0000256" key="1">
    <source>
        <dbReference type="SAM" id="SignalP"/>
    </source>
</evidence>
<protein>
    <recommendedName>
        <fullName evidence="4">Secreted protein</fullName>
    </recommendedName>
</protein>
<sequence>MLKMSVASALSAAVLASGLALGTASPASAATCPSEASPVAHGGKAHWKIACTSRGVKVYGWVQDTATDGRCATVTATSDGGPGWIDMVEACGSGIRTNFDWSIPGTKAAKVWLRIIDTD</sequence>
<proteinExistence type="predicted"/>
<feature type="signal peptide" evidence="1">
    <location>
        <begin position="1"/>
        <end position="29"/>
    </location>
</feature>